<organism evidence="1 2">
    <name type="scientific">Methylomonas methanica</name>
    <dbReference type="NCBI Taxonomy" id="421"/>
    <lineage>
        <taxon>Bacteria</taxon>
        <taxon>Pseudomonadati</taxon>
        <taxon>Pseudomonadota</taxon>
        <taxon>Gammaproteobacteria</taxon>
        <taxon>Methylococcales</taxon>
        <taxon>Methylococcaceae</taxon>
        <taxon>Methylomonas</taxon>
    </lineage>
</organism>
<accession>A0A177MHP4</accession>
<sequence length="74" mass="8639">MDAQTITEQALKLEPEARAYIAEILIESLDYEEDLPVSEEWRQEIEKRCKEIDANSALLLDGEQVMAELRQRFL</sequence>
<dbReference type="Pfam" id="PF09720">
    <property type="entry name" value="Unstab_antitox"/>
    <property type="match status" value="1"/>
</dbReference>
<dbReference type="EMBL" id="LUUG01000065">
    <property type="protein sequence ID" value="OAI05326.1"/>
    <property type="molecule type" value="Genomic_DNA"/>
</dbReference>
<reference evidence="1 2" key="1">
    <citation type="submission" date="2016-03" db="EMBL/GenBank/DDBJ databases">
        <authorList>
            <person name="Ploux O."/>
        </authorList>
    </citation>
    <scope>NUCLEOTIDE SEQUENCE [LARGE SCALE GENOMIC DNA]</scope>
    <source>
        <strain evidence="1 2">R-45363</strain>
    </source>
</reference>
<dbReference type="OrthoDB" id="5570368at2"/>
<dbReference type="AlphaFoldDB" id="A0A177MHP4"/>
<dbReference type="RefSeq" id="WP_033155872.1">
    <property type="nucleotide sequence ID" value="NZ_LUUG01000065.1"/>
</dbReference>
<gene>
    <name evidence="1" type="ORF">A1332_13320</name>
</gene>
<evidence type="ECO:0000313" key="1">
    <source>
        <dbReference type="EMBL" id="OAI05326.1"/>
    </source>
</evidence>
<dbReference type="Proteomes" id="UP000078090">
    <property type="component" value="Unassembled WGS sequence"/>
</dbReference>
<dbReference type="InterPro" id="IPR013406">
    <property type="entry name" value="CHP02574_addiction_mod"/>
</dbReference>
<proteinExistence type="predicted"/>
<name>A0A177MHP4_METMH</name>
<comment type="caution">
    <text evidence="1">The sequence shown here is derived from an EMBL/GenBank/DDBJ whole genome shotgun (WGS) entry which is preliminary data.</text>
</comment>
<protein>
    <submittedName>
        <fullName evidence="1">Addiction module antitoxin RelB</fullName>
    </submittedName>
</protein>
<evidence type="ECO:0000313" key="2">
    <source>
        <dbReference type="Proteomes" id="UP000078090"/>
    </source>
</evidence>